<dbReference type="Proteomes" id="UP000327044">
    <property type="component" value="Unassembled WGS sequence"/>
</dbReference>
<comment type="similarity">
    <text evidence="1">Belongs to the sulfotransferase 1 family.</text>
</comment>
<dbReference type="Gene3D" id="3.40.50.300">
    <property type="entry name" value="P-loop containing nucleotide triphosphate hydrolases"/>
    <property type="match status" value="1"/>
</dbReference>
<comment type="caution">
    <text evidence="4">The sequence shown here is derived from an EMBL/GenBank/DDBJ whole genome shotgun (WGS) entry which is preliminary data.</text>
</comment>
<feature type="domain" description="Sulfotransferase" evidence="3">
    <location>
        <begin position="63"/>
        <end position="313"/>
    </location>
</feature>
<gene>
    <name evidence="4" type="ORF">PPYR_10788</name>
</gene>
<dbReference type="SUPFAM" id="SSF52540">
    <property type="entry name" value="P-loop containing nucleoside triphosphate hydrolases"/>
    <property type="match status" value="1"/>
</dbReference>
<evidence type="ECO:0000313" key="5">
    <source>
        <dbReference type="Proteomes" id="UP000327044"/>
    </source>
</evidence>
<dbReference type="InterPro" id="IPR000863">
    <property type="entry name" value="Sulfotransferase_dom"/>
</dbReference>
<protein>
    <recommendedName>
        <fullName evidence="3">Sulfotransferase domain-containing protein</fullName>
    </recommendedName>
</protein>
<dbReference type="InParanoid" id="A0A5N4AHD1"/>
<keyword evidence="5" id="KW-1185">Reference proteome</keyword>
<proteinExistence type="inferred from homology"/>
<dbReference type="InterPro" id="IPR027417">
    <property type="entry name" value="P-loop_NTPase"/>
</dbReference>
<evidence type="ECO:0000259" key="3">
    <source>
        <dbReference type="Pfam" id="PF00685"/>
    </source>
</evidence>
<dbReference type="GO" id="GO:0008146">
    <property type="term" value="F:sulfotransferase activity"/>
    <property type="evidence" value="ECO:0007669"/>
    <property type="project" value="InterPro"/>
</dbReference>
<name>A0A5N4AHD1_PHOPY</name>
<evidence type="ECO:0000256" key="2">
    <source>
        <dbReference type="ARBA" id="ARBA00022679"/>
    </source>
</evidence>
<dbReference type="PANTHER" id="PTHR11783">
    <property type="entry name" value="SULFOTRANSFERASE SULT"/>
    <property type="match status" value="1"/>
</dbReference>
<organism evidence="4 5">
    <name type="scientific">Photinus pyralis</name>
    <name type="common">Common eastern firefly</name>
    <name type="synonym">Lampyris pyralis</name>
    <dbReference type="NCBI Taxonomy" id="7054"/>
    <lineage>
        <taxon>Eukaryota</taxon>
        <taxon>Metazoa</taxon>
        <taxon>Ecdysozoa</taxon>
        <taxon>Arthropoda</taxon>
        <taxon>Hexapoda</taxon>
        <taxon>Insecta</taxon>
        <taxon>Pterygota</taxon>
        <taxon>Neoptera</taxon>
        <taxon>Endopterygota</taxon>
        <taxon>Coleoptera</taxon>
        <taxon>Polyphaga</taxon>
        <taxon>Elateriformia</taxon>
        <taxon>Elateroidea</taxon>
        <taxon>Lampyridae</taxon>
        <taxon>Lampyrinae</taxon>
        <taxon>Photinus</taxon>
    </lineage>
</organism>
<evidence type="ECO:0000313" key="4">
    <source>
        <dbReference type="EMBL" id="KAB0796727.1"/>
    </source>
</evidence>
<dbReference type="EMBL" id="VVIM01000007">
    <property type="protein sequence ID" value="KAB0796727.1"/>
    <property type="molecule type" value="Genomic_DNA"/>
</dbReference>
<dbReference type="Pfam" id="PF00685">
    <property type="entry name" value="Sulfotransfer_1"/>
    <property type="match status" value="1"/>
</dbReference>
<sequence>MVMSTEMPYIRTLDDTTELNRMVKRLYGSPSIGGFIEVGPFNNLMISEYENVYEEIKQFPIHDDDIFVVGYPKSGTRWTEEMVWLICNDFNYGKAKEVDLINRFPTLETDGVSFYNINVGKILSEMERPRLIKTHLHWSLFPNEITSNAKKPKFIVVLRSVEDVCLSQFHHHRTTLGFKGSFEEFCKLFLAGKVLQGPYWSQVLSVWDQREHHSMLFIRYEDMKKDLAAIIRQVASFLGKTVPEEEMPRLIDHLSFDSLKKNPAFNHEDMLAQFNGDCNPFTREGIVGGHKAVMTPEMIGNLKAMNEKMFRGTGFSLLNDEY</sequence>
<reference evidence="4 5" key="1">
    <citation type="journal article" date="2018" name="Elife">
        <title>Firefly genomes illuminate parallel origins of bioluminescence in beetles.</title>
        <authorList>
            <person name="Fallon T.R."/>
            <person name="Lower S.E."/>
            <person name="Chang C.H."/>
            <person name="Bessho-Uehara M."/>
            <person name="Martin G.J."/>
            <person name="Bewick A.J."/>
            <person name="Behringer M."/>
            <person name="Debat H.J."/>
            <person name="Wong I."/>
            <person name="Day J.C."/>
            <person name="Suvorov A."/>
            <person name="Silva C.J."/>
            <person name="Stanger-Hall K.F."/>
            <person name="Hall D.W."/>
            <person name="Schmitz R.J."/>
            <person name="Nelson D.R."/>
            <person name="Lewis S.M."/>
            <person name="Shigenobu S."/>
            <person name="Bybee S.M."/>
            <person name="Larracuente A.M."/>
            <person name="Oba Y."/>
            <person name="Weng J.K."/>
        </authorList>
    </citation>
    <scope>NUCLEOTIDE SEQUENCE [LARGE SCALE GENOMIC DNA]</scope>
    <source>
        <strain evidence="4">1611_PpyrPB1</strain>
        <tissue evidence="4">Whole body</tissue>
    </source>
</reference>
<dbReference type="FunCoup" id="A0A5N4AHD1">
    <property type="interactions" value="27"/>
</dbReference>
<accession>A0A5N4AHD1</accession>
<keyword evidence="2" id="KW-0808">Transferase</keyword>
<dbReference type="AlphaFoldDB" id="A0A5N4AHD1"/>
<evidence type="ECO:0000256" key="1">
    <source>
        <dbReference type="ARBA" id="ARBA00005771"/>
    </source>
</evidence>